<reference evidence="1 2" key="1">
    <citation type="journal article" date="2019" name="Commun. Biol.">
        <title>The bagworm genome reveals a unique fibroin gene that provides high tensile strength.</title>
        <authorList>
            <person name="Kono N."/>
            <person name="Nakamura H."/>
            <person name="Ohtoshi R."/>
            <person name="Tomita M."/>
            <person name="Numata K."/>
            <person name="Arakawa K."/>
        </authorList>
    </citation>
    <scope>NUCLEOTIDE SEQUENCE [LARGE SCALE GENOMIC DNA]</scope>
</reference>
<sequence length="66" mass="7081">MPPCGPGVPPAKSEVPGGPRVPIKAVYRGISHFKCTARPAPARAQSAEYVSRFRVLHYFQCGIASD</sequence>
<gene>
    <name evidence="1" type="ORF">EVAR_66429_1</name>
</gene>
<dbReference type="AlphaFoldDB" id="A0A4C1ZKN6"/>
<dbReference type="Proteomes" id="UP000299102">
    <property type="component" value="Unassembled WGS sequence"/>
</dbReference>
<comment type="caution">
    <text evidence="1">The sequence shown here is derived from an EMBL/GenBank/DDBJ whole genome shotgun (WGS) entry which is preliminary data.</text>
</comment>
<organism evidence="1 2">
    <name type="scientific">Eumeta variegata</name>
    <name type="common">Bagworm moth</name>
    <name type="synonym">Eumeta japonica</name>
    <dbReference type="NCBI Taxonomy" id="151549"/>
    <lineage>
        <taxon>Eukaryota</taxon>
        <taxon>Metazoa</taxon>
        <taxon>Ecdysozoa</taxon>
        <taxon>Arthropoda</taxon>
        <taxon>Hexapoda</taxon>
        <taxon>Insecta</taxon>
        <taxon>Pterygota</taxon>
        <taxon>Neoptera</taxon>
        <taxon>Endopterygota</taxon>
        <taxon>Lepidoptera</taxon>
        <taxon>Glossata</taxon>
        <taxon>Ditrysia</taxon>
        <taxon>Tineoidea</taxon>
        <taxon>Psychidae</taxon>
        <taxon>Oiketicinae</taxon>
        <taxon>Eumeta</taxon>
    </lineage>
</organism>
<protein>
    <submittedName>
        <fullName evidence="1">Uncharacterized protein</fullName>
    </submittedName>
</protein>
<name>A0A4C1ZKN6_EUMVA</name>
<keyword evidence="2" id="KW-1185">Reference proteome</keyword>
<proteinExistence type="predicted"/>
<evidence type="ECO:0000313" key="1">
    <source>
        <dbReference type="EMBL" id="GBP87095.1"/>
    </source>
</evidence>
<dbReference type="EMBL" id="BGZK01001835">
    <property type="protein sequence ID" value="GBP87095.1"/>
    <property type="molecule type" value="Genomic_DNA"/>
</dbReference>
<accession>A0A4C1ZKN6</accession>
<evidence type="ECO:0000313" key="2">
    <source>
        <dbReference type="Proteomes" id="UP000299102"/>
    </source>
</evidence>